<keyword evidence="2" id="KW-1185">Reference proteome</keyword>
<dbReference type="EMBL" id="SGXA01000002">
    <property type="protein sequence ID" value="RZS72025.1"/>
    <property type="molecule type" value="Genomic_DNA"/>
</dbReference>
<dbReference type="AlphaFoldDB" id="A0A4Q7MT75"/>
<dbReference type="InterPro" id="IPR039968">
    <property type="entry name" value="BcerS-like"/>
</dbReference>
<name>A0A4Q7MT75_9BACT</name>
<dbReference type="OrthoDB" id="9806005at2"/>
<evidence type="ECO:0008006" key="3">
    <source>
        <dbReference type="Google" id="ProtNLM"/>
    </source>
</evidence>
<dbReference type="PANTHER" id="PTHR41368:SF1">
    <property type="entry name" value="PROTEIN YGHO"/>
    <property type="match status" value="1"/>
</dbReference>
<dbReference type="Gene3D" id="3.40.630.30">
    <property type="match status" value="1"/>
</dbReference>
<proteinExistence type="predicted"/>
<accession>A0A4Q7MT75</accession>
<dbReference type="RefSeq" id="WP_130542488.1">
    <property type="nucleotide sequence ID" value="NZ_CP042431.1"/>
</dbReference>
<protein>
    <recommendedName>
        <fullName evidence="3">N-acetyltransferase domain-containing protein</fullName>
    </recommendedName>
</protein>
<reference evidence="1 2" key="1">
    <citation type="submission" date="2019-02" db="EMBL/GenBank/DDBJ databases">
        <title>Genomic Encyclopedia of Type Strains, Phase IV (KMG-IV): sequencing the most valuable type-strain genomes for metagenomic binning, comparative biology and taxonomic classification.</title>
        <authorList>
            <person name="Goeker M."/>
        </authorList>
    </citation>
    <scope>NUCLEOTIDE SEQUENCE [LARGE SCALE GENOMIC DNA]</scope>
    <source>
        <strain evidence="1 2">DSM 18116</strain>
    </source>
</reference>
<evidence type="ECO:0000313" key="2">
    <source>
        <dbReference type="Proteomes" id="UP000293874"/>
    </source>
</evidence>
<sequence>MNVIEVNDSLSAREFIEFPGKLYRTDSNWISPLHNDVEAVFDPNRNVFFSHGVCTRWLLKNSQGETIGRIAAFVNEEKAHKNQQPTGGVGFFECINDQKAAFLLFDTAKEWLRKHGMQAMDGPINFGENDKFWGLLIEGFKPPSLGMNYNPSYYIDFFEAYGFKKQYDQFTNFLDATIPLPERFTKIADWVMKKPGYSFKHFDKRQFDKFAADFQEIYNNAWSDFENFTPIEMGTIKESFRQMQAIMDEKIIWFAYYRDEPIAFVLCLPDVNQILRHVNGKLNLWGKLKFLWYKKRTTIDRLRIIIMGCKKKYQNHGIESALIRCLQLEVLPRNTIKGVELAWVGDFNDKMMSIHEATGAKRDKIHRTYRVVF</sequence>
<organism evidence="1 2">
    <name type="scientific">Pseudobacter ginsenosidimutans</name>
    <dbReference type="NCBI Taxonomy" id="661488"/>
    <lineage>
        <taxon>Bacteria</taxon>
        <taxon>Pseudomonadati</taxon>
        <taxon>Bacteroidota</taxon>
        <taxon>Chitinophagia</taxon>
        <taxon>Chitinophagales</taxon>
        <taxon>Chitinophagaceae</taxon>
        <taxon>Pseudobacter</taxon>
    </lineage>
</organism>
<comment type="caution">
    <text evidence="1">The sequence shown here is derived from an EMBL/GenBank/DDBJ whole genome shotgun (WGS) entry which is preliminary data.</text>
</comment>
<dbReference type="SUPFAM" id="SSF55729">
    <property type="entry name" value="Acyl-CoA N-acyltransferases (Nat)"/>
    <property type="match status" value="1"/>
</dbReference>
<gene>
    <name evidence="1" type="ORF">EV199_3940</name>
</gene>
<dbReference type="InterPro" id="IPR016181">
    <property type="entry name" value="Acyl_CoA_acyltransferase"/>
</dbReference>
<evidence type="ECO:0000313" key="1">
    <source>
        <dbReference type="EMBL" id="RZS72025.1"/>
    </source>
</evidence>
<dbReference type="Proteomes" id="UP000293874">
    <property type="component" value="Unassembled WGS sequence"/>
</dbReference>
<dbReference type="PANTHER" id="PTHR41368">
    <property type="entry name" value="PROTEIN YGHO"/>
    <property type="match status" value="1"/>
</dbReference>